<dbReference type="Proteomes" id="UP000054549">
    <property type="component" value="Unassembled WGS sequence"/>
</dbReference>
<dbReference type="Pfam" id="PF20147">
    <property type="entry name" value="Crinkler"/>
    <property type="match status" value="2"/>
</dbReference>
<keyword evidence="3" id="KW-0964">Secreted</keyword>
<evidence type="ECO:0000259" key="4">
    <source>
        <dbReference type="Pfam" id="PF20147"/>
    </source>
</evidence>
<reference evidence="5 6" key="1">
    <citation type="submission" date="2014-04" db="EMBL/GenBank/DDBJ databases">
        <title>Evolutionary Origins and Diversification of the Mycorrhizal Mutualists.</title>
        <authorList>
            <consortium name="DOE Joint Genome Institute"/>
            <consortium name="Mycorrhizal Genomics Consortium"/>
            <person name="Kohler A."/>
            <person name="Kuo A."/>
            <person name="Nagy L.G."/>
            <person name="Floudas D."/>
            <person name="Copeland A."/>
            <person name="Barry K.W."/>
            <person name="Cichocki N."/>
            <person name="Veneault-Fourrey C."/>
            <person name="LaButti K."/>
            <person name="Lindquist E.A."/>
            <person name="Lipzen A."/>
            <person name="Lundell T."/>
            <person name="Morin E."/>
            <person name="Murat C."/>
            <person name="Riley R."/>
            <person name="Ohm R."/>
            <person name="Sun H."/>
            <person name="Tunlid A."/>
            <person name="Henrissat B."/>
            <person name="Grigoriev I.V."/>
            <person name="Hibbett D.S."/>
            <person name="Martin F."/>
        </authorList>
    </citation>
    <scope>NUCLEOTIDE SEQUENCE [LARGE SCALE GENOMIC DNA]</scope>
    <source>
        <strain evidence="5 6">Koide BX008</strain>
    </source>
</reference>
<dbReference type="AlphaFoldDB" id="A0A0C2WWB3"/>
<dbReference type="GO" id="GO:0005576">
    <property type="term" value="C:extracellular region"/>
    <property type="evidence" value="ECO:0007669"/>
    <property type="project" value="UniProtKB-SubCell"/>
</dbReference>
<dbReference type="GO" id="GO:0043657">
    <property type="term" value="C:host cell"/>
    <property type="evidence" value="ECO:0007669"/>
    <property type="project" value="UniProtKB-SubCell"/>
</dbReference>
<dbReference type="InterPro" id="IPR011009">
    <property type="entry name" value="Kinase-like_dom_sf"/>
</dbReference>
<accession>A0A0C2WWB3</accession>
<dbReference type="InParanoid" id="A0A0C2WWB3"/>
<dbReference type="OrthoDB" id="4062651at2759"/>
<proteinExistence type="predicted"/>
<gene>
    <name evidence="5" type="ORF">M378DRAFT_10374</name>
</gene>
<evidence type="ECO:0000256" key="3">
    <source>
        <dbReference type="ARBA" id="ARBA00022525"/>
    </source>
</evidence>
<evidence type="ECO:0000256" key="1">
    <source>
        <dbReference type="ARBA" id="ARBA00004340"/>
    </source>
</evidence>
<evidence type="ECO:0000256" key="2">
    <source>
        <dbReference type="ARBA" id="ARBA00004613"/>
    </source>
</evidence>
<dbReference type="Gene3D" id="1.10.510.10">
    <property type="entry name" value="Transferase(Phosphotransferase) domain 1"/>
    <property type="match status" value="1"/>
</dbReference>
<evidence type="ECO:0000313" key="5">
    <source>
        <dbReference type="EMBL" id="KIL66082.1"/>
    </source>
</evidence>
<name>A0A0C2WWB3_AMAMK</name>
<dbReference type="STRING" id="946122.A0A0C2WWB3"/>
<sequence length="706" mass="80558">MPTIIDLFCLIFGNDSKNLFPVKIEATKTVAALKVAIKEERKPHFDNIKAEKLELFKVSIPFDPCFNEKVNNLDLHDAVSLSGWMKLSSQFSDQFAVNVAEDCLHVVVRVPIDPSALVRLNCYVHCSYPFDPSRIVGVQIPYGQTVKDLMKAIKLEMLENFQYTEACTLKLWEVSLLVEDDCQENFDMPNGNLLLPAKKLLEVFSDPPDPQCIHIIAKVVAVGNCKQLTPTSQNFSPVHFFQTDSLAQLSRGATPTAAEDMTTLRTKFLHESRPMAPSTAGEPNGFSKRQENLDQMIYCNRPRDAFAPIPVTLLHPIFGQFIDDCEKYKPMEKDNAFVLELLTVMSKFYPDEAERADSVRQLFTEKYDIDFVQTVIEGIAYSTDGDIGRTNCRNLRFAIIDFKNDVGSKGAEPLLQSIHYYLESNRRRAPEMPSSVLPCMIIMIFGAAWMDRPVSQVLSSIIPFYFDFSDTRLRAMAARHLGAFKKAIRSLQDYYHNDLSVTNPPVPLSNPTSIPSDIFPYRKHFTSLVDSSEHHFEYVKQHEHHRLFFFGKLSDGRGICIKFTHDYSPAVHSLCASKGFALKLLGFEELPGGWWMVVMEHIDENYVQFHDLESHHRSSVLEYLKQFLTFLHANGFVHGDVRDTNIMVPRSGELHFFLIDFDWAGRIGEVRYPMNVNRKGIWRPDGARDGDLITAEHDDEMLQHLH</sequence>
<dbReference type="HOGENOM" id="CLU_013871_2_3_1"/>
<evidence type="ECO:0000313" key="6">
    <source>
        <dbReference type="Proteomes" id="UP000054549"/>
    </source>
</evidence>
<feature type="domain" description="Crinkler effector protein N-terminal" evidence="4">
    <location>
        <begin position="5"/>
        <end position="109"/>
    </location>
</feature>
<dbReference type="InterPro" id="IPR045379">
    <property type="entry name" value="Crinkler_N"/>
</dbReference>
<dbReference type="EMBL" id="KN818238">
    <property type="protein sequence ID" value="KIL66082.1"/>
    <property type="molecule type" value="Genomic_DNA"/>
</dbReference>
<organism evidence="5 6">
    <name type="scientific">Amanita muscaria (strain Koide BX008)</name>
    <dbReference type="NCBI Taxonomy" id="946122"/>
    <lineage>
        <taxon>Eukaryota</taxon>
        <taxon>Fungi</taxon>
        <taxon>Dikarya</taxon>
        <taxon>Basidiomycota</taxon>
        <taxon>Agaricomycotina</taxon>
        <taxon>Agaricomycetes</taxon>
        <taxon>Agaricomycetidae</taxon>
        <taxon>Agaricales</taxon>
        <taxon>Pluteineae</taxon>
        <taxon>Amanitaceae</taxon>
        <taxon>Amanita</taxon>
    </lineage>
</organism>
<keyword evidence="6" id="KW-1185">Reference proteome</keyword>
<feature type="domain" description="Crinkler effector protein N-terminal" evidence="4">
    <location>
        <begin position="118"/>
        <end position="217"/>
    </location>
</feature>
<comment type="subcellular location">
    <subcellularLocation>
        <location evidence="1">Host cell</location>
    </subcellularLocation>
    <subcellularLocation>
        <location evidence="2">Secreted</location>
    </subcellularLocation>
</comment>
<dbReference type="SUPFAM" id="SSF56112">
    <property type="entry name" value="Protein kinase-like (PK-like)"/>
    <property type="match status" value="1"/>
</dbReference>
<protein>
    <recommendedName>
        <fullName evidence="4">Crinkler effector protein N-terminal domain-containing protein</fullName>
    </recommendedName>
</protein>